<name>A0ABP4ZQ64_9MICO</name>
<evidence type="ECO:0000256" key="3">
    <source>
        <dbReference type="ARBA" id="ARBA00023295"/>
    </source>
</evidence>
<dbReference type="Gene3D" id="2.60.120.200">
    <property type="match status" value="1"/>
</dbReference>
<evidence type="ECO:0000313" key="7">
    <source>
        <dbReference type="EMBL" id="GAA1867369.1"/>
    </source>
</evidence>
<keyword evidence="4" id="KW-0119">Carbohydrate metabolism</keyword>
<feature type="chain" id="PRO_5047127072" description="Fibronectin type-III domain-containing protein" evidence="5">
    <location>
        <begin position="35"/>
        <end position="1001"/>
    </location>
</feature>
<evidence type="ECO:0000256" key="2">
    <source>
        <dbReference type="ARBA" id="ARBA00023157"/>
    </source>
</evidence>
<comment type="caution">
    <text evidence="7">The sequence shown here is derived from an EMBL/GenBank/DDBJ whole genome shotgun (WGS) entry which is preliminary data.</text>
</comment>
<proteinExistence type="predicted"/>
<sequence>MRVAHAHAPRRYAASVAALSLVLAGLALSVPASRADAAVAADQGTTTSALPPTVSSDPLPTVQINGVVWSQVIVGDTVYVGGRFTSARPAGAPAGTAEVPRANLLRYDLATGELDAAWDPATNGEVKELAVSPDGRTVYAVGPFTEIDGVTRYRAAAFDVATGDLTGFRPSVNGPVYSVATSGADVFLGGAFSTVNGATRARVAAVDAATGATTRAFEAAVGDRSVQAITAAPDGGSVMIGGNFTSVDGSSTPGYGLARLDAATGDLLPLPVNARVRNAGASSAILDLVTDGANVYGTGYHYGGGGTVEGSFAVSWATGELVWLEDCHGDTYSIVPFQGVAYQASHKHYCGNSGGFPETSPRSFKRGTAVTLTVEGTNTADIFGYPDHPGTPRPEFLNWYPDFSVGTFTGQDQGPWHVTAGGDHVVFGGEFLTVNGTPQQGLVRFAVRDLAPNEDGPRLGGSTFPLTATSPGASVVRLAWPGNHDRDDKTLTYTVYRDTSGASPVAVLEHTASFWQVKPFALLDTSVAPGATHRYAVVARDPWGNQAWSPWTEVTVSDGAPLREYARGVLTDGAVNYWRMGGTAAPVANLAGGPVLNAGPALAFGRPGALTADPDTAAAAAGTSTSRAWSAGTSKAAPQTFSVETWFRGTTPGGKLIGYGNRGDATSSGVYDRHLYLDGTGRLVFGVHSATARTVVSPAAVTNGAWHHAVGTLGADGLRLYLDGQLVASEPSITSARAYNGWWRVGGDGLTGWSPSSPATNFKGDLDEIAVYPQALTADQVALHHLVGTTGSGPVDPALGRDTFNRIVVDGWGEATTGGAWTLGGTLSRFDVAGGAGTFAMTGGRTMSAALDDVSAADVDVTVRAWADATPSDTSFLTVLARRAGTEDLGGRVKIYADGHADLHVARNGTPVVGGVVPGLTFRPGEPLLLRVRATGTSPTTVRAKVWAAGTAEPADWQVVHTDTTASLQVPGSVGVRLYTGGTTATTWSFDDFLAVDPANP</sequence>
<keyword evidence="1 5" id="KW-0732">Signal</keyword>
<evidence type="ECO:0000256" key="1">
    <source>
        <dbReference type="ARBA" id="ARBA00022729"/>
    </source>
</evidence>
<dbReference type="PROSITE" id="PS50853">
    <property type="entry name" value="FN3"/>
    <property type="match status" value="1"/>
</dbReference>
<dbReference type="SUPFAM" id="SSF49265">
    <property type="entry name" value="Fibronectin type III"/>
    <property type="match status" value="1"/>
</dbReference>
<dbReference type="SUPFAM" id="SSF49899">
    <property type="entry name" value="Concanavalin A-like lectins/glucanases"/>
    <property type="match status" value="1"/>
</dbReference>
<dbReference type="RefSeq" id="WP_344103721.1">
    <property type="nucleotide sequence ID" value="NZ_BAAANL010000005.1"/>
</dbReference>
<dbReference type="Proteomes" id="UP001501094">
    <property type="component" value="Unassembled WGS sequence"/>
</dbReference>
<dbReference type="InterPro" id="IPR006558">
    <property type="entry name" value="LamG-like"/>
</dbReference>
<organism evidence="7 8">
    <name type="scientific">Myceligenerans crystallogenes</name>
    <dbReference type="NCBI Taxonomy" id="316335"/>
    <lineage>
        <taxon>Bacteria</taxon>
        <taxon>Bacillati</taxon>
        <taxon>Actinomycetota</taxon>
        <taxon>Actinomycetes</taxon>
        <taxon>Micrococcales</taxon>
        <taxon>Promicromonosporaceae</taxon>
        <taxon>Myceligenerans</taxon>
    </lineage>
</organism>
<evidence type="ECO:0000256" key="4">
    <source>
        <dbReference type="ARBA" id="ARBA00023326"/>
    </source>
</evidence>
<keyword evidence="4" id="KW-0624">Polysaccharide degradation</keyword>
<dbReference type="InterPro" id="IPR011047">
    <property type="entry name" value="Quinoprotein_ADH-like_sf"/>
</dbReference>
<keyword evidence="2" id="KW-1015">Disulfide bond</keyword>
<feature type="signal peptide" evidence="5">
    <location>
        <begin position="1"/>
        <end position="34"/>
    </location>
</feature>
<dbReference type="SMART" id="SM00560">
    <property type="entry name" value="LamGL"/>
    <property type="match status" value="1"/>
</dbReference>
<feature type="domain" description="Fibronectin type-III" evidence="6">
    <location>
        <begin position="462"/>
        <end position="559"/>
    </location>
</feature>
<reference evidence="8" key="1">
    <citation type="journal article" date="2019" name="Int. J. Syst. Evol. Microbiol.">
        <title>The Global Catalogue of Microorganisms (GCM) 10K type strain sequencing project: providing services to taxonomists for standard genome sequencing and annotation.</title>
        <authorList>
            <consortium name="The Broad Institute Genomics Platform"/>
            <consortium name="The Broad Institute Genome Sequencing Center for Infectious Disease"/>
            <person name="Wu L."/>
            <person name="Ma J."/>
        </authorList>
    </citation>
    <scope>NUCLEOTIDE SEQUENCE [LARGE SCALE GENOMIC DNA]</scope>
    <source>
        <strain evidence="8">JCM 14326</strain>
    </source>
</reference>
<keyword evidence="3" id="KW-0326">Glycosidase</keyword>
<dbReference type="InterPro" id="IPR013320">
    <property type="entry name" value="ConA-like_dom_sf"/>
</dbReference>
<dbReference type="EMBL" id="BAAANL010000005">
    <property type="protein sequence ID" value="GAA1867369.1"/>
    <property type="molecule type" value="Genomic_DNA"/>
</dbReference>
<dbReference type="Pfam" id="PF13385">
    <property type="entry name" value="Laminin_G_3"/>
    <property type="match status" value="1"/>
</dbReference>
<dbReference type="Gene3D" id="2.60.40.10">
    <property type="entry name" value="Immunoglobulins"/>
    <property type="match status" value="1"/>
</dbReference>
<protein>
    <recommendedName>
        <fullName evidence="6">Fibronectin type-III domain-containing protein</fullName>
    </recommendedName>
</protein>
<gene>
    <name evidence="7" type="ORF">GCM10009751_26970</name>
</gene>
<keyword evidence="8" id="KW-1185">Reference proteome</keyword>
<keyword evidence="3" id="KW-0378">Hydrolase</keyword>
<evidence type="ECO:0000259" key="6">
    <source>
        <dbReference type="PROSITE" id="PS50853"/>
    </source>
</evidence>
<evidence type="ECO:0000313" key="8">
    <source>
        <dbReference type="Proteomes" id="UP001501094"/>
    </source>
</evidence>
<dbReference type="SUPFAM" id="SSF50998">
    <property type="entry name" value="Quinoprotein alcohol dehydrogenase-like"/>
    <property type="match status" value="1"/>
</dbReference>
<accession>A0ABP4ZQ64</accession>
<dbReference type="InterPro" id="IPR003961">
    <property type="entry name" value="FN3_dom"/>
</dbReference>
<evidence type="ECO:0000256" key="5">
    <source>
        <dbReference type="SAM" id="SignalP"/>
    </source>
</evidence>
<dbReference type="InterPro" id="IPR036116">
    <property type="entry name" value="FN3_sf"/>
</dbReference>
<dbReference type="InterPro" id="IPR013783">
    <property type="entry name" value="Ig-like_fold"/>
</dbReference>